<dbReference type="InterPro" id="IPR036390">
    <property type="entry name" value="WH_DNA-bd_sf"/>
</dbReference>
<dbReference type="InterPro" id="IPR005149">
    <property type="entry name" value="Tscrpt_reg_PadR_N"/>
</dbReference>
<dbReference type="Proteomes" id="UP001239397">
    <property type="component" value="Chromosome"/>
</dbReference>
<protein>
    <submittedName>
        <fullName evidence="2">Helix-turn-helix transcriptional regulator</fullName>
    </submittedName>
</protein>
<dbReference type="AlphaFoldDB" id="A0A9Y2JY76"/>
<accession>A0A9Y2JY76</accession>
<dbReference type="KEGG" id="amog:QRX60_17075"/>
<dbReference type="Pfam" id="PF03551">
    <property type="entry name" value="PadR"/>
    <property type="match status" value="1"/>
</dbReference>
<name>A0A9Y2JY76_9PSEU</name>
<proteinExistence type="predicted"/>
<dbReference type="SUPFAM" id="SSF46785">
    <property type="entry name" value="Winged helix' DNA-binding domain"/>
    <property type="match status" value="1"/>
</dbReference>
<gene>
    <name evidence="2" type="ORF">QRX60_17075</name>
</gene>
<dbReference type="RefSeq" id="WP_286001760.1">
    <property type="nucleotide sequence ID" value="NZ_CP127295.1"/>
</dbReference>
<dbReference type="Gene3D" id="1.10.10.10">
    <property type="entry name" value="Winged helix-like DNA-binding domain superfamily/Winged helix DNA-binding domain"/>
    <property type="match status" value="1"/>
</dbReference>
<evidence type="ECO:0000313" key="2">
    <source>
        <dbReference type="EMBL" id="WIY05472.1"/>
    </source>
</evidence>
<reference evidence="2 3" key="1">
    <citation type="submission" date="2023-06" db="EMBL/GenBank/DDBJ databases">
        <authorList>
            <person name="Oyuntsetseg B."/>
            <person name="Kim S.B."/>
        </authorList>
    </citation>
    <scope>NUCLEOTIDE SEQUENCE [LARGE SCALE GENOMIC DNA]</scope>
    <source>
        <strain evidence="2 3">4-36</strain>
    </source>
</reference>
<keyword evidence="3" id="KW-1185">Reference proteome</keyword>
<dbReference type="EMBL" id="CP127295">
    <property type="protein sequence ID" value="WIY05472.1"/>
    <property type="molecule type" value="Genomic_DNA"/>
</dbReference>
<dbReference type="InterPro" id="IPR036388">
    <property type="entry name" value="WH-like_DNA-bd_sf"/>
</dbReference>
<organism evidence="2 3">
    <name type="scientific">Amycolatopsis mongoliensis</name>
    <dbReference type="NCBI Taxonomy" id="715475"/>
    <lineage>
        <taxon>Bacteria</taxon>
        <taxon>Bacillati</taxon>
        <taxon>Actinomycetota</taxon>
        <taxon>Actinomycetes</taxon>
        <taxon>Pseudonocardiales</taxon>
        <taxon>Pseudonocardiaceae</taxon>
        <taxon>Amycolatopsis</taxon>
    </lineage>
</organism>
<feature type="domain" description="Transcription regulator PadR N-terminal" evidence="1">
    <location>
        <begin position="32"/>
        <end position="71"/>
    </location>
</feature>
<evidence type="ECO:0000313" key="3">
    <source>
        <dbReference type="Proteomes" id="UP001239397"/>
    </source>
</evidence>
<evidence type="ECO:0000259" key="1">
    <source>
        <dbReference type="Pfam" id="PF03551"/>
    </source>
</evidence>
<sequence>MRRLVAVLLAGAAEARFYPEDLRRDAQVHSRLLYPMLNKLQDRGWLTDGWDEPNQTHRYYVLTDDGRRELARP</sequence>